<keyword evidence="5" id="KW-1185">Reference proteome</keyword>
<dbReference type="Gene3D" id="3.40.50.2300">
    <property type="match status" value="1"/>
</dbReference>
<organism evidence="4 5">
    <name type="scientific">Rugamonas brunnea</name>
    <dbReference type="NCBI Taxonomy" id="2758569"/>
    <lineage>
        <taxon>Bacteria</taxon>
        <taxon>Pseudomonadati</taxon>
        <taxon>Pseudomonadota</taxon>
        <taxon>Betaproteobacteria</taxon>
        <taxon>Burkholderiales</taxon>
        <taxon>Oxalobacteraceae</taxon>
        <taxon>Telluria group</taxon>
        <taxon>Rugamonas</taxon>
    </lineage>
</organism>
<dbReference type="SUPFAM" id="SSF52172">
    <property type="entry name" value="CheY-like"/>
    <property type="match status" value="2"/>
</dbReference>
<dbReference type="RefSeq" id="WP_182163253.1">
    <property type="nucleotide sequence ID" value="NZ_JACEZT010000008.1"/>
</dbReference>
<dbReference type="Pfam" id="PF00072">
    <property type="entry name" value="Response_reg"/>
    <property type="match status" value="1"/>
</dbReference>
<feature type="modified residue" description="4-aspartylphosphate" evidence="2">
    <location>
        <position position="206"/>
    </location>
</feature>
<evidence type="ECO:0000313" key="4">
    <source>
        <dbReference type="EMBL" id="MBA5638055.1"/>
    </source>
</evidence>
<dbReference type="PANTHER" id="PTHR44591:SF3">
    <property type="entry name" value="RESPONSE REGULATORY DOMAIN-CONTAINING PROTEIN"/>
    <property type="match status" value="1"/>
</dbReference>
<evidence type="ECO:0000256" key="1">
    <source>
        <dbReference type="ARBA" id="ARBA00022553"/>
    </source>
</evidence>
<proteinExistence type="predicted"/>
<dbReference type="EMBL" id="JACEZT010000008">
    <property type="protein sequence ID" value="MBA5638055.1"/>
    <property type="molecule type" value="Genomic_DNA"/>
</dbReference>
<accession>A0A7W2ICC4</accession>
<dbReference type="InterPro" id="IPR001789">
    <property type="entry name" value="Sig_transdc_resp-reg_receiver"/>
</dbReference>
<keyword evidence="1 2" id="KW-0597">Phosphoprotein</keyword>
<dbReference type="AlphaFoldDB" id="A0A7W2ICC4"/>
<gene>
    <name evidence="4" type="ORF">H3H37_13420</name>
</gene>
<feature type="domain" description="Response regulatory" evidence="3">
    <location>
        <begin position="158"/>
        <end position="273"/>
    </location>
</feature>
<dbReference type="PROSITE" id="PS50110">
    <property type="entry name" value="RESPONSE_REGULATORY"/>
    <property type="match status" value="2"/>
</dbReference>
<feature type="domain" description="Response regulatory" evidence="3">
    <location>
        <begin position="4"/>
        <end position="120"/>
    </location>
</feature>
<evidence type="ECO:0000259" key="3">
    <source>
        <dbReference type="PROSITE" id="PS50110"/>
    </source>
</evidence>
<evidence type="ECO:0000313" key="5">
    <source>
        <dbReference type="Proteomes" id="UP000534388"/>
    </source>
</evidence>
<dbReference type="InterPro" id="IPR011006">
    <property type="entry name" value="CheY-like_superfamily"/>
</dbReference>
<dbReference type="SMART" id="SM00448">
    <property type="entry name" value="REC"/>
    <property type="match status" value="1"/>
</dbReference>
<protein>
    <submittedName>
        <fullName evidence="4">Response regulator</fullName>
    </submittedName>
</protein>
<dbReference type="GO" id="GO:0000160">
    <property type="term" value="P:phosphorelay signal transduction system"/>
    <property type="evidence" value="ECO:0007669"/>
    <property type="project" value="InterPro"/>
</dbReference>
<dbReference type="PANTHER" id="PTHR44591">
    <property type="entry name" value="STRESS RESPONSE REGULATOR PROTEIN 1"/>
    <property type="match status" value="1"/>
</dbReference>
<reference evidence="4 5" key="1">
    <citation type="submission" date="2020-07" db="EMBL/GenBank/DDBJ databases">
        <title>Novel species isolated from subtropical streams in China.</title>
        <authorList>
            <person name="Lu H."/>
        </authorList>
    </citation>
    <scope>NUCLEOTIDE SEQUENCE [LARGE SCALE GENOMIC DNA]</scope>
    <source>
        <strain evidence="4 5">LX20W</strain>
    </source>
</reference>
<dbReference type="InterPro" id="IPR050595">
    <property type="entry name" value="Bact_response_regulator"/>
</dbReference>
<evidence type="ECO:0000256" key="2">
    <source>
        <dbReference type="PROSITE-ProRule" id="PRU00169"/>
    </source>
</evidence>
<feature type="modified residue" description="4-aspartylphosphate" evidence="2">
    <location>
        <position position="53"/>
    </location>
</feature>
<dbReference type="Proteomes" id="UP000534388">
    <property type="component" value="Unassembled WGS sequence"/>
</dbReference>
<sequence length="282" mass="29483">MTAAILVIEDNPANMSLMVYLLEACGYRVLSAWDGEQGVAAARRERPDLVLCDLRLPKLDGHGVLRQLKADPATRAIPVLAASAEPADDGGAALLAAGFDGWLAKAFEPEQLLPALAAWLPPPLRPGQPAPPAPDTDWPAMDTVALRESDTGATARARVLLLDAAPANHGLLATVLSQLGYTLTVAANAAQAAACAGQSFDLLLCDCGTDDEAALQAFPIPALQHFSRLPLIVLRPALDASVAWVPCGRRYPARLLAHPIDPKKLVDEITACLAAAAPSPAP</sequence>
<name>A0A7W2ICC4_9BURK</name>
<comment type="caution">
    <text evidence="4">The sequence shown here is derived from an EMBL/GenBank/DDBJ whole genome shotgun (WGS) entry which is preliminary data.</text>
</comment>